<dbReference type="EMBL" id="JANPWB010000013">
    <property type="protein sequence ID" value="KAJ1105488.1"/>
    <property type="molecule type" value="Genomic_DNA"/>
</dbReference>
<sequence length="320" mass="34970">MRASFLAPPHRAPGPCPCVSLPGAPLRPPPLITTDPPHHPWRWHKQTVIPLKECGTRDSRHEIGSCQGPNRGQTRPQRPQSTQKKEKCPAQGPQSSGLDQLVLLFTPLQVYLKKSGVTNKFAFLKDPAAAFFSNPDTDEGLPTPLVPQTLGIRQSGFDASTNSIQYLGLDLPLLEVPKKQAFKEYYASLVHERQNNLRVTSSPIAHKNLQVGSTLIMAQDHAQEGKTLQGDQQQGTTVNSSNTVPPVISGNLTEAYNNTVHAGIRQQSAPIPWSNFESQGIKERLDIGFDASTGNIEDSWLQSLSITNNKALGEALDLKT</sequence>
<evidence type="ECO:0000313" key="3">
    <source>
        <dbReference type="Proteomes" id="UP001066276"/>
    </source>
</evidence>
<accession>A0AAV7MPC0</accession>
<protein>
    <submittedName>
        <fullName evidence="2">Uncharacterized protein</fullName>
    </submittedName>
</protein>
<organism evidence="2 3">
    <name type="scientific">Pleurodeles waltl</name>
    <name type="common">Iberian ribbed newt</name>
    <dbReference type="NCBI Taxonomy" id="8319"/>
    <lineage>
        <taxon>Eukaryota</taxon>
        <taxon>Metazoa</taxon>
        <taxon>Chordata</taxon>
        <taxon>Craniata</taxon>
        <taxon>Vertebrata</taxon>
        <taxon>Euteleostomi</taxon>
        <taxon>Amphibia</taxon>
        <taxon>Batrachia</taxon>
        <taxon>Caudata</taxon>
        <taxon>Salamandroidea</taxon>
        <taxon>Salamandridae</taxon>
        <taxon>Pleurodelinae</taxon>
        <taxon>Pleurodeles</taxon>
    </lineage>
</organism>
<proteinExistence type="predicted"/>
<dbReference type="AlphaFoldDB" id="A0AAV7MPC0"/>
<feature type="compositionally biased region" description="Polar residues" evidence="1">
    <location>
        <begin position="67"/>
        <end position="82"/>
    </location>
</feature>
<gene>
    <name evidence="2" type="ORF">NDU88_002894</name>
</gene>
<evidence type="ECO:0000313" key="2">
    <source>
        <dbReference type="EMBL" id="KAJ1105488.1"/>
    </source>
</evidence>
<feature type="compositionally biased region" description="Basic and acidic residues" evidence="1">
    <location>
        <begin position="54"/>
        <end position="63"/>
    </location>
</feature>
<dbReference type="Proteomes" id="UP001066276">
    <property type="component" value="Chromosome 9"/>
</dbReference>
<feature type="region of interest" description="Disordered" evidence="1">
    <location>
        <begin position="54"/>
        <end position="95"/>
    </location>
</feature>
<evidence type="ECO:0000256" key="1">
    <source>
        <dbReference type="SAM" id="MobiDB-lite"/>
    </source>
</evidence>
<name>A0AAV7MPC0_PLEWA</name>
<reference evidence="2" key="1">
    <citation type="journal article" date="2022" name="bioRxiv">
        <title>Sequencing and chromosome-scale assembly of the giantPleurodeles waltlgenome.</title>
        <authorList>
            <person name="Brown T."/>
            <person name="Elewa A."/>
            <person name="Iarovenko S."/>
            <person name="Subramanian E."/>
            <person name="Araus A.J."/>
            <person name="Petzold A."/>
            <person name="Susuki M."/>
            <person name="Suzuki K.-i.T."/>
            <person name="Hayashi T."/>
            <person name="Toyoda A."/>
            <person name="Oliveira C."/>
            <person name="Osipova E."/>
            <person name="Leigh N.D."/>
            <person name="Simon A."/>
            <person name="Yun M.H."/>
        </authorList>
    </citation>
    <scope>NUCLEOTIDE SEQUENCE</scope>
    <source>
        <strain evidence="2">20211129_DDA</strain>
        <tissue evidence="2">Liver</tissue>
    </source>
</reference>
<keyword evidence="3" id="KW-1185">Reference proteome</keyword>
<comment type="caution">
    <text evidence="2">The sequence shown here is derived from an EMBL/GenBank/DDBJ whole genome shotgun (WGS) entry which is preliminary data.</text>
</comment>